<keyword evidence="1" id="KW-0378">Hydrolase</keyword>
<dbReference type="Gene3D" id="2.120.10.30">
    <property type="entry name" value="TolB, C-terminal domain"/>
    <property type="match status" value="2"/>
</dbReference>
<feature type="domain" description="SMP-30/Gluconolactonase/LRE-like region" evidence="3">
    <location>
        <begin position="235"/>
        <end position="305"/>
    </location>
</feature>
<reference evidence="4 5" key="1">
    <citation type="submission" date="2015-04" db="EMBL/GenBank/DDBJ databases">
        <title>Draft Genome Sequence of the Novel Agar-Digesting Marine Bacterium Q1.</title>
        <authorList>
            <person name="Li Y."/>
            <person name="Li D."/>
            <person name="Chen G."/>
            <person name="Du Z."/>
        </authorList>
    </citation>
    <scope>NUCLEOTIDE SEQUENCE [LARGE SCALE GENOMIC DNA]</scope>
    <source>
        <strain evidence="4 5">Q1</strain>
    </source>
</reference>
<dbReference type="SUPFAM" id="SSF63829">
    <property type="entry name" value="Calcium-dependent phosphotriesterase"/>
    <property type="match status" value="1"/>
</dbReference>
<accession>A0A0J8GWE1</accession>
<dbReference type="Proteomes" id="UP000037600">
    <property type="component" value="Unassembled WGS sequence"/>
</dbReference>
<dbReference type="PROSITE" id="PS51257">
    <property type="entry name" value="PROKAR_LIPOPROTEIN"/>
    <property type="match status" value="1"/>
</dbReference>
<dbReference type="PANTHER" id="PTHR47572:SF4">
    <property type="entry name" value="LACTONASE DRP35"/>
    <property type="match status" value="1"/>
</dbReference>
<dbReference type="GO" id="GO:0016787">
    <property type="term" value="F:hydrolase activity"/>
    <property type="evidence" value="ECO:0007669"/>
    <property type="project" value="UniProtKB-KW"/>
</dbReference>
<proteinExistence type="predicted"/>
<feature type="signal peptide" evidence="2">
    <location>
        <begin position="1"/>
        <end position="26"/>
    </location>
</feature>
<organism evidence="4 5">
    <name type="scientific">Catenovulum maritimum</name>
    <dbReference type="NCBI Taxonomy" id="1513271"/>
    <lineage>
        <taxon>Bacteria</taxon>
        <taxon>Pseudomonadati</taxon>
        <taxon>Pseudomonadota</taxon>
        <taxon>Gammaproteobacteria</taxon>
        <taxon>Alteromonadales</taxon>
        <taxon>Alteromonadaceae</taxon>
        <taxon>Catenovulum</taxon>
    </lineage>
</organism>
<dbReference type="InterPro" id="IPR051262">
    <property type="entry name" value="SMP-30/CGR1_Lactonase"/>
</dbReference>
<evidence type="ECO:0000256" key="1">
    <source>
        <dbReference type="ARBA" id="ARBA00022801"/>
    </source>
</evidence>
<keyword evidence="5" id="KW-1185">Reference proteome</keyword>
<evidence type="ECO:0000313" key="5">
    <source>
        <dbReference type="Proteomes" id="UP000037600"/>
    </source>
</evidence>
<evidence type="ECO:0000256" key="2">
    <source>
        <dbReference type="SAM" id="SignalP"/>
    </source>
</evidence>
<gene>
    <name evidence="4" type="ORF">XM47_00305</name>
</gene>
<dbReference type="Pfam" id="PF08450">
    <property type="entry name" value="SGL"/>
    <property type="match status" value="1"/>
</dbReference>
<dbReference type="EMBL" id="LAZL01000001">
    <property type="protein sequence ID" value="KMT67072.1"/>
    <property type="molecule type" value="Genomic_DNA"/>
</dbReference>
<dbReference type="STRING" id="1513271.XM47_00305"/>
<dbReference type="OrthoDB" id="9775406at2"/>
<keyword evidence="2" id="KW-0732">Signal</keyword>
<evidence type="ECO:0000259" key="3">
    <source>
        <dbReference type="Pfam" id="PF08450"/>
    </source>
</evidence>
<dbReference type="RefSeq" id="WP_077066422.1">
    <property type="nucleotide sequence ID" value="NZ_KQ130482.1"/>
</dbReference>
<dbReference type="InterPro" id="IPR011042">
    <property type="entry name" value="6-blade_b-propeller_TolB-like"/>
</dbReference>
<dbReference type="InterPro" id="IPR013658">
    <property type="entry name" value="SGL"/>
</dbReference>
<sequence>MKLVKSNQFKKLLLSAAIVSVVSACSSTKEVSDTAAPGLQPAKLFANLPDYCPTPDAFAIAPNGDLTLSCVNYSQKGRYPGVLLNITNQGKVTKLADLTPSNGKGKVRPMGIAYAPDGSLYICDNQGGNQARLLRLTFKGNQVASTEVVAYGMSSPNGLRYHDGALYLTQLRLPKMKSKGMASGLYRFKTTDRNIKVSSNGSSEHLIFSADTLNPDRAFGLDGLVFDSKGNLFTGNLGDGIIYKLKLNNQGKVVEQEVFATVPKNVGPDGINIDAEDNLYLAGFLNNQIIKITPQKQVSVIADYPDNDGSNGQIDQPADLIVYNDKLVISNFDLMKGKGIVNTKDDKQARISYIPLK</sequence>
<protein>
    <recommendedName>
        <fullName evidence="3">SMP-30/Gluconolactonase/LRE-like region domain-containing protein</fullName>
    </recommendedName>
</protein>
<evidence type="ECO:0000313" key="4">
    <source>
        <dbReference type="EMBL" id="KMT67072.1"/>
    </source>
</evidence>
<feature type="chain" id="PRO_5005298615" description="SMP-30/Gluconolactonase/LRE-like region domain-containing protein" evidence="2">
    <location>
        <begin position="27"/>
        <end position="357"/>
    </location>
</feature>
<dbReference type="PANTHER" id="PTHR47572">
    <property type="entry name" value="LIPOPROTEIN-RELATED"/>
    <property type="match status" value="1"/>
</dbReference>
<comment type="caution">
    <text evidence="4">The sequence shown here is derived from an EMBL/GenBank/DDBJ whole genome shotgun (WGS) entry which is preliminary data.</text>
</comment>
<dbReference type="AlphaFoldDB" id="A0A0J8GWE1"/>
<name>A0A0J8GWE1_9ALTE</name>